<dbReference type="AlphaFoldDB" id="A0A2W4ZYG4"/>
<comment type="caution">
    <text evidence="1">The sequence shown here is derived from an EMBL/GenBank/DDBJ whole genome shotgun (WGS) entry which is preliminary data.</text>
</comment>
<evidence type="ECO:0000313" key="1">
    <source>
        <dbReference type="EMBL" id="PZO87374.1"/>
    </source>
</evidence>
<dbReference type="Proteomes" id="UP000249557">
    <property type="component" value="Unassembled WGS sequence"/>
</dbReference>
<evidence type="ECO:0000313" key="2">
    <source>
        <dbReference type="Proteomes" id="UP000249557"/>
    </source>
</evidence>
<name>A0A2W4ZYG4_9BACT</name>
<dbReference type="EMBL" id="QFNK01000060">
    <property type="protein sequence ID" value="PZO87374.1"/>
    <property type="molecule type" value="Genomic_DNA"/>
</dbReference>
<sequence length="305" mass="34800">MDGNNEYYKQVQLLISVLPLVANEKCFALKGGTAINLFIRDFPRLSVDIDLVYLPMDDRDTALANITAGLNRIADSILAAVPGTQIQKSFESRADALRLIVKRGDVQIKIELSPVLRGSVFPEEMREVSGKVEEQFGYVEMQMLSIPDLYAGKLCAALDRQHPRDLFDVKFLLENEGITDDLRKTFLVYLISHNRTIGELLRPTRKDLRATYESEFVRMAQVDVPLEELEAVRERLISGLNDSLIDNERRFLLSFKSLKPDWPLLGLPNVELLPAVRWKMLNLSKMDKLRHAQALRNLEDILYGE</sequence>
<proteinExistence type="predicted"/>
<dbReference type="Gene3D" id="3.10.450.620">
    <property type="entry name" value="JHP933, nucleotidyltransferase-like core domain"/>
    <property type="match status" value="1"/>
</dbReference>
<gene>
    <name evidence="1" type="ORF">DI626_04135</name>
</gene>
<dbReference type="InterPro" id="IPR014942">
    <property type="entry name" value="AbiEii"/>
</dbReference>
<reference evidence="1 2" key="1">
    <citation type="submission" date="2017-08" db="EMBL/GenBank/DDBJ databases">
        <title>Infants hospitalized years apart are colonized by the same room-sourced microbial strains.</title>
        <authorList>
            <person name="Brooks B."/>
            <person name="Olm M.R."/>
            <person name="Firek B.A."/>
            <person name="Baker R."/>
            <person name="Thomas B.C."/>
            <person name="Morowitz M.J."/>
            <person name="Banfield J.F."/>
        </authorList>
    </citation>
    <scope>NUCLEOTIDE SEQUENCE [LARGE SCALE GENOMIC DNA]</scope>
    <source>
        <strain evidence="1">S2_018_000_R2_104</strain>
    </source>
</reference>
<organism evidence="1 2">
    <name type="scientific">Micavibrio aeruginosavorus</name>
    <dbReference type="NCBI Taxonomy" id="349221"/>
    <lineage>
        <taxon>Bacteria</taxon>
        <taxon>Pseudomonadati</taxon>
        <taxon>Bdellovibrionota</taxon>
        <taxon>Bdellovibrionia</taxon>
        <taxon>Bdellovibrionales</taxon>
        <taxon>Pseudobdellovibrionaceae</taxon>
        <taxon>Micavibrio</taxon>
    </lineage>
</organism>
<evidence type="ECO:0008006" key="3">
    <source>
        <dbReference type="Google" id="ProtNLM"/>
    </source>
</evidence>
<accession>A0A2W4ZYG4</accession>
<dbReference type="Pfam" id="PF08843">
    <property type="entry name" value="AbiEii"/>
    <property type="match status" value="1"/>
</dbReference>
<protein>
    <recommendedName>
        <fullName evidence="3">Nucleotidyl transferase AbiEii/AbiGii toxin family protein</fullName>
    </recommendedName>
</protein>